<evidence type="ECO:0008006" key="2">
    <source>
        <dbReference type="Google" id="ProtNLM"/>
    </source>
</evidence>
<evidence type="ECO:0000313" key="1">
    <source>
        <dbReference type="EMBL" id="MPN50140.1"/>
    </source>
</evidence>
<gene>
    <name evidence="1" type="ORF">SDC9_197766</name>
</gene>
<proteinExistence type="predicted"/>
<comment type="caution">
    <text evidence="1">The sequence shown here is derived from an EMBL/GenBank/DDBJ whole genome shotgun (WGS) entry which is preliminary data.</text>
</comment>
<reference evidence="1" key="1">
    <citation type="submission" date="2019-08" db="EMBL/GenBank/DDBJ databases">
        <authorList>
            <person name="Kucharzyk K."/>
            <person name="Murdoch R.W."/>
            <person name="Higgins S."/>
            <person name="Loffler F."/>
        </authorList>
    </citation>
    <scope>NUCLEOTIDE SEQUENCE</scope>
</reference>
<dbReference type="EMBL" id="VSSQ01114027">
    <property type="protein sequence ID" value="MPN50140.1"/>
    <property type="molecule type" value="Genomic_DNA"/>
</dbReference>
<sequence>MQLVALPGKAQSTPVIQGDFLQIECVSRWSSEVSEQDLPDDIKQRFYASELPLERHVLYFGEIVSTYQPKS</sequence>
<protein>
    <recommendedName>
        <fullName evidence="2">Flavin reductase like domain-containing protein</fullName>
    </recommendedName>
</protein>
<dbReference type="AlphaFoldDB" id="A0A645IGA1"/>
<organism evidence="1">
    <name type="scientific">bioreactor metagenome</name>
    <dbReference type="NCBI Taxonomy" id="1076179"/>
    <lineage>
        <taxon>unclassified sequences</taxon>
        <taxon>metagenomes</taxon>
        <taxon>ecological metagenomes</taxon>
    </lineage>
</organism>
<name>A0A645IGA1_9ZZZZ</name>
<accession>A0A645IGA1</accession>